<dbReference type="PROSITE" id="PS01124">
    <property type="entry name" value="HTH_ARAC_FAMILY_2"/>
    <property type="match status" value="1"/>
</dbReference>
<dbReference type="SUPFAM" id="SSF51215">
    <property type="entry name" value="Regulatory protein AraC"/>
    <property type="match status" value="1"/>
</dbReference>
<evidence type="ECO:0000313" key="6">
    <source>
        <dbReference type="Proteomes" id="UP000514509"/>
    </source>
</evidence>
<dbReference type="AlphaFoldDB" id="A0A7L7L1M1"/>
<dbReference type="GO" id="GO:0043565">
    <property type="term" value="F:sequence-specific DNA binding"/>
    <property type="evidence" value="ECO:0007669"/>
    <property type="project" value="InterPro"/>
</dbReference>
<feature type="domain" description="HTH araC/xylS-type" evidence="4">
    <location>
        <begin position="190"/>
        <end position="288"/>
    </location>
</feature>
<dbReference type="InterPro" id="IPR037923">
    <property type="entry name" value="HTH-like"/>
</dbReference>
<evidence type="ECO:0000256" key="3">
    <source>
        <dbReference type="ARBA" id="ARBA00023163"/>
    </source>
</evidence>
<reference evidence="5 6" key="1">
    <citation type="submission" date="2020-08" db="EMBL/GenBank/DDBJ databases">
        <title>Adhaeribacter dokdonensis sp. nov., isolated from the rhizosphere of Elymus tsukushiensis, a plant native to the Dokdo Islands, Republic of Korea.</title>
        <authorList>
            <person name="Ghim S.Y."/>
        </authorList>
    </citation>
    <scope>NUCLEOTIDE SEQUENCE [LARGE SCALE GENOMIC DNA]</scope>
    <source>
        <strain evidence="5 6">KUDC8001</strain>
    </source>
</reference>
<dbReference type="Gene3D" id="1.10.10.60">
    <property type="entry name" value="Homeodomain-like"/>
    <property type="match status" value="1"/>
</dbReference>
<keyword evidence="3" id="KW-0804">Transcription</keyword>
<dbReference type="InterPro" id="IPR018060">
    <property type="entry name" value="HTH_AraC"/>
</dbReference>
<protein>
    <submittedName>
        <fullName evidence="5">Helix-turn-helix transcriptional regulator</fullName>
    </submittedName>
</protein>
<dbReference type="InterPro" id="IPR009057">
    <property type="entry name" value="Homeodomain-like_sf"/>
</dbReference>
<dbReference type="GO" id="GO:0003700">
    <property type="term" value="F:DNA-binding transcription factor activity"/>
    <property type="evidence" value="ECO:0007669"/>
    <property type="project" value="InterPro"/>
</dbReference>
<evidence type="ECO:0000259" key="4">
    <source>
        <dbReference type="PROSITE" id="PS01124"/>
    </source>
</evidence>
<dbReference type="PANTHER" id="PTHR43280:SF32">
    <property type="entry name" value="TRANSCRIPTIONAL REGULATORY PROTEIN"/>
    <property type="match status" value="1"/>
</dbReference>
<dbReference type="KEGG" id="add:HUW48_00960"/>
<accession>A0A7L7L1M1</accession>
<organism evidence="5 6">
    <name type="scientific">Adhaeribacter radiodurans</name>
    <dbReference type="NCBI Taxonomy" id="2745197"/>
    <lineage>
        <taxon>Bacteria</taxon>
        <taxon>Pseudomonadati</taxon>
        <taxon>Bacteroidota</taxon>
        <taxon>Cytophagia</taxon>
        <taxon>Cytophagales</taxon>
        <taxon>Hymenobacteraceae</taxon>
        <taxon>Adhaeribacter</taxon>
    </lineage>
</organism>
<keyword evidence="6" id="KW-1185">Reference proteome</keyword>
<evidence type="ECO:0000313" key="5">
    <source>
        <dbReference type="EMBL" id="QMU26686.1"/>
    </source>
</evidence>
<keyword evidence="2" id="KW-0238">DNA-binding</keyword>
<name>A0A7L7L1M1_9BACT</name>
<keyword evidence="1" id="KW-0805">Transcription regulation</keyword>
<evidence type="ECO:0000256" key="2">
    <source>
        <dbReference type="ARBA" id="ARBA00023125"/>
    </source>
</evidence>
<gene>
    <name evidence="5" type="ORF">HUW48_00960</name>
</gene>
<dbReference type="SMART" id="SM00342">
    <property type="entry name" value="HTH_ARAC"/>
    <property type="match status" value="1"/>
</dbReference>
<proteinExistence type="predicted"/>
<dbReference type="EMBL" id="CP055153">
    <property type="protein sequence ID" value="QMU26686.1"/>
    <property type="molecule type" value="Genomic_DNA"/>
</dbReference>
<dbReference type="RefSeq" id="WP_182413890.1">
    <property type="nucleotide sequence ID" value="NZ_CP055153.1"/>
</dbReference>
<dbReference type="Pfam" id="PF12833">
    <property type="entry name" value="HTH_18"/>
    <property type="match status" value="1"/>
</dbReference>
<sequence length="295" mass="34573">MKTVKFHKTECGVDFLLNVVTGTELKEIFPDTNLNNGEAYNSDSFEIYFFKKGSGSIIVNQRKINIVDNTIVFISPFQKRQFKLDPTCLDFTLLIFQEDFLNDFFADKLFTYQLLYFYQLDYALNLVVLDADIQKACEILTEIKAELKKPLVDSNHIIRSLLYYLLLKLNRDYGQHNHLPLEKPENNYAYQFKKLLEIHIKEKQRITDYALLLGISRITLNKAVQAQFNVTATHLLKQRLLFEIKNYLIHSGQTVAEIAHELRFSEPNHLMRFFKTQTGLTTTEFMIDYQNGIKE</sequence>
<evidence type="ECO:0000256" key="1">
    <source>
        <dbReference type="ARBA" id="ARBA00023015"/>
    </source>
</evidence>
<dbReference type="Proteomes" id="UP000514509">
    <property type="component" value="Chromosome"/>
</dbReference>
<dbReference type="SUPFAM" id="SSF46689">
    <property type="entry name" value="Homeodomain-like"/>
    <property type="match status" value="1"/>
</dbReference>
<dbReference type="PANTHER" id="PTHR43280">
    <property type="entry name" value="ARAC-FAMILY TRANSCRIPTIONAL REGULATOR"/>
    <property type="match status" value="1"/>
</dbReference>